<dbReference type="Proteomes" id="UP001595722">
    <property type="component" value="Unassembled WGS sequence"/>
</dbReference>
<dbReference type="InterPro" id="IPR032854">
    <property type="entry name" value="ALKBH3"/>
</dbReference>
<comment type="caution">
    <text evidence="2">The sequence shown here is derived from an EMBL/GenBank/DDBJ whole genome shotgun (WGS) entry which is preliminary data.</text>
</comment>
<dbReference type="SUPFAM" id="SSF51197">
    <property type="entry name" value="Clavaminate synthase-like"/>
    <property type="match status" value="1"/>
</dbReference>
<reference evidence="3" key="1">
    <citation type="journal article" date="2019" name="Int. J. Syst. Evol. Microbiol.">
        <title>The Global Catalogue of Microorganisms (GCM) 10K type strain sequencing project: providing services to taxonomists for standard genome sequencing and annotation.</title>
        <authorList>
            <consortium name="The Broad Institute Genomics Platform"/>
            <consortium name="The Broad Institute Genome Sequencing Center for Infectious Disease"/>
            <person name="Wu L."/>
            <person name="Ma J."/>
        </authorList>
    </citation>
    <scope>NUCLEOTIDE SEQUENCE [LARGE SCALE GENOMIC DNA]</scope>
    <source>
        <strain evidence="3">KCTC 42424</strain>
    </source>
</reference>
<dbReference type="InterPro" id="IPR027450">
    <property type="entry name" value="AlkB-like"/>
</dbReference>
<evidence type="ECO:0000313" key="3">
    <source>
        <dbReference type="Proteomes" id="UP001595722"/>
    </source>
</evidence>
<dbReference type="EMBL" id="JBHRYB010000013">
    <property type="protein sequence ID" value="MFC3680894.1"/>
    <property type="molecule type" value="Genomic_DNA"/>
</dbReference>
<keyword evidence="3" id="KW-1185">Reference proteome</keyword>
<proteinExistence type="predicted"/>
<name>A0ABV7VTN8_9GAMM</name>
<dbReference type="GO" id="GO:0051213">
    <property type="term" value="F:dioxygenase activity"/>
    <property type="evidence" value="ECO:0007669"/>
    <property type="project" value="UniProtKB-KW"/>
</dbReference>
<dbReference type="PANTHER" id="PTHR31212:SF4">
    <property type="entry name" value="ALPHA-KETOGLUTARATE-DEPENDENT DIOXYGENASE ALKB HOMOLOG 3"/>
    <property type="match status" value="1"/>
</dbReference>
<keyword evidence="2" id="KW-0223">Dioxygenase</keyword>
<dbReference type="InterPro" id="IPR005123">
    <property type="entry name" value="Oxoglu/Fe-dep_dioxygenase_dom"/>
</dbReference>
<dbReference type="PANTHER" id="PTHR31212">
    <property type="entry name" value="ALPHA-KETOGLUTARATE-DEPENDENT DIOXYGENASE ALKB HOMOLOG 3"/>
    <property type="match status" value="1"/>
</dbReference>
<keyword evidence="2" id="KW-0560">Oxidoreductase</keyword>
<gene>
    <name evidence="2" type="ORF">ACFOMG_12365</name>
</gene>
<dbReference type="InterPro" id="IPR037151">
    <property type="entry name" value="AlkB-like_sf"/>
</dbReference>
<feature type="domain" description="Fe2OG dioxygenase" evidence="1">
    <location>
        <begin position="110"/>
        <end position="208"/>
    </location>
</feature>
<organism evidence="2 3">
    <name type="scientific">Bacterioplanoides pacificum</name>
    <dbReference type="NCBI Taxonomy" id="1171596"/>
    <lineage>
        <taxon>Bacteria</taxon>
        <taxon>Pseudomonadati</taxon>
        <taxon>Pseudomonadota</taxon>
        <taxon>Gammaproteobacteria</taxon>
        <taxon>Oceanospirillales</taxon>
        <taxon>Oceanospirillaceae</taxon>
        <taxon>Bacterioplanoides</taxon>
    </lineage>
</organism>
<protein>
    <submittedName>
        <fullName evidence="2">Alpha-ketoglutarate-dependent dioxygenase AlkB family protein</fullName>
    </submittedName>
</protein>
<accession>A0ABV7VTN8</accession>
<dbReference type="RefSeq" id="WP_376866997.1">
    <property type="nucleotide sequence ID" value="NZ_JBHRYB010000013.1"/>
</dbReference>
<evidence type="ECO:0000259" key="1">
    <source>
        <dbReference type="PROSITE" id="PS51471"/>
    </source>
</evidence>
<dbReference type="PROSITE" id="PS51471">
    <property type="entry name" value="FE2OG_OXY"/>
    <property type="match status" value="1"/>
</dbReference>
<dbReference type="Pfam" id="PF13532">
    <property type="entry name" value="2OG-FeII_Oxy_2"/>
    <property type="match status" value="1"/>
</dbReference>
<dbReference type="Gene3D" id="2.60.120.590">
    <property type="entry name" value="Alpha-ketoglutarate-dependent dioxygenase AlkB-like"/>
    <property type="match status" value="1"/>
</dbReference>
<evidence type="ECO:0000313" key="2">
    <source>
        <dbReference type="EMBL" id="MFC3680894.1"/>
    </source>
</evidence>
<sequence length="209" mass="23644">MSNNQPLLPDPQALNPAPAESLLDGALHYFPAFLPYNNADKLFQQLLHTLPWRQESLTIYGRRQVSPRLQCWLGEHGLSYRYSGKTFISQAWDPLLQQLAALISHQLQQPFNSVLANLYRNGQDSMGWHSDDEAELGPAPVIASLSLGAERDFTLRRRGESRQAGRLALAHGSLLVMNAGMQSHWQHALPKRANVQQPRINLTFRQILY</sequence>